<dbReference type="VEuPathDB" id="FungiDB:BDEG_22978"/>
<reference evidence="1 2" key="2">
    <citation type="submission" date="2016-05" db="EMBL/GenBank/DDBJ databases">
        <title>Lineage-specific infection strategies underlie the spectrum of fungal disease in amphibians.</title>
        <authorList>
            <person name="Cuomo C.A."/>
            <person name="Farrer R.A."/>
            <person name="James T."/>
            <person name="Longcore J."/>
            <person name="Birren B."/>
        </authorList>
    </citation>
    <scope>NUCLEOTIDE SEQUENCE [LARGE SCALE GENOMIC DNA]</scope>
    <source>
        <strain evidence="1 2">JEL423</strain>
    </source>
</reference>
<proteinExistence type="predicted"/>
<dbReference type="Proteomes" id="UP000077115">
    <property type="component" value="Unassembled WGS sequence"/>
</dbReference>
<dbReference type="PANTHER" id="PTHR33129:SF3">
    <property type="entry name" value="HOT SPOT (RHS) PROTEIN, PUTATIVE-RELATED"/>
    <property type="match status" value="1"/>
</dbReference>
<dbReference type="EMBL" id="DS022302">
    <property type="protein sequence ID" value="OAJ39105.1"/>
    <property type="molecule type" value="Genomic_DNA"/>
</dbReference>
<sequence>MPKRFLNVEYNTISTEIDITGISRLGKLKSAIKSEYGSAMADIGAPQLQLYTDSNKDQLINTWAAFNSLAADYFAENGSCVVIGVSPPSSRQPTQTDLFEAGYTSLSTANHQYFFRKKQRTETSVLFSPCQILFYNNVCKATENDGWILFGQDIPSTSLNKLYIRDSYKSIASRINPGIKRAIITGTPGIGKSLFLIYLLWKLVKEGKRVLFIYHPSTIYYDGQGGVFYPNFLPSNNNVNFWASDLWCLFDAKGKNAADLSALPYEDCSFVLSTSPRREMVNDFKKFPHLRIFYMPIWTEIELETITPCFVTVIDWRDRFKILGGIPRYVLEDTQYDPTKLLQAACRQCDLDDCIKIIGLNSTITDKSQVVHSLVHMTSVDPFTESSVAFASQTALDIIVQIKGTEAKRKMAELLASCEGNPLTAALCGYIFEPHKLVHGNEKSKPEETTLTIPSSVKLVVDRVLLGQTQDQLYVPKTKNYAAIDAWIPGIGAFQMTVGKRHDIKSGVEEDLKMLGKGAEKLYWLLPPLYYHSFTKKTPQDIDQYAVKIPYPTAQNQVITIVMSIQLIAWIRQVATLSDTALEEELELFNNTPSMHLQESLDVSVV</sequence>
<dbReference type="InterPro" id="IPR052980">
    <property type="entry name" value="Crinkler_effector"/>
</dbReference>
<dbReference type="eggNOG" id="ENOG502SKTB">
    <property type="taxonomic scope" value="Eukaryota"/>
</dbReference>
<protein>
    <submittedName>
        <fullName evidence="1">Uncharacterized protein</fullName>
    </submittedName>
</protein>
<reference evidence="1 2" key="1">
    <citation type="submission" date="2006-10" db="EMBL/GenBank/DDBJ databases">
        <title>The Genome Sequence of Batrachochytrium dendrobatidis JEL423.</title>
        <authorList>
            <consortium name="The Broad Institute Genome Sequencing Platform"/>
            <person name="Birren B."/>
            <person name="Lander E."/>
            <person name="Galagan J."/>
            <person name="Cuomo C."/>
            <person name="Devon K."/>
            <person name="Jaffe D."/>
            <person name="Butler J."/>
            <person name="Alvarez P."/>
            <person name="Gnerre S."/>
            <person name="Grabherr M."/>
            <person name="Kleber M."/>
            <person name="Mauceli E."/>
            <person name="Brockman W."/>
            <person name="Young S."/>
            <person name="LaButti K."/>
            <person name="Sykes S."/>
            <person name="DeCaprio D."/>
            <person name="Crawford M."/>
            <person name="Koehrsen M."/>
            <person name="Engels R."/>
            <person name="Montgomery P."/>
            <person name="Pearson M."/>
            <person name="Howarth C."/>
            <person name="Larson L."/>
            <person name="White J."/>
            <person name="O'Leary S."/>
            <person name="Kodira C."/>
            <person name="Zeng Q."/>
            <person name="Yandava C."/>
            <person name="Alvarado L."/>
            <person name="Longcore J."/>
            <person name="James T."/>
        </authorList>
    </citation>
    <scope>NUCLEOTIDE SEQUENCE [LARGE SCALE GENOMIC DNA]</scope>
    <source>
        <strain evidence="1 2">JEL423</strain>
    </source>
</reference>
<name>A0A177WH95_BATDL</name>
<gene>
    <name evidence="1" type="ORF">BDEG_22978</name>
</gene>
<dbReference type="PANTHER" id="PTHR33129">
    <property type="entry name" value="PROTEIN KINASE DOMAIN-CONTAINING PROTEIN-RELATED"/>
    <property type="match status" value="1"/>
</dbReference>
<evidence type="ECO:0000313" key="2">
    <source>
        <dbReference type="Proteomes" id="UP000077115"/>
    </source>
</evidence>
<accession>A0A177WH95</accession>
<dbReference type="OrthoDB" id="2143764at2759"/>
<dbReference type="AlphaFoldDB" id="A0A177WH95"/>
<organism evidence="1 2">
    <name type="scientific">Batrachochytrium dendrobatidis (strain JEL423)</name>
    <dbReference type="NCBI Taxonomy" id="403673"/>
    <lineage>
        <taxon>Eukaryota</taxon>
        <taxon>Fungi</taxon>
        <taxon>Fungi incertae sedis</taxon>
        <taxon>Chytridiomycota</taxon>
        <taxon>Chytridiomycota incertae sedis</taxon>
        <taxon>Chytridiomycetes</taxon>
        <taxon>Rhizophydiales</taxon>
        <taxon>Rhizophydiales incertae sedis</taxon>
        <taxon>Batrachochytrium</taxon>
    </lineage>
</organism>
<evidence type="ECO:0000313" key="1">
    <source>
        <dbReference type="EMBL" id="OAJ39105.1"/>
    </source>
</evidence>